<dbReference type="InterPro" id="IPR036869">
    <property type="entry name" value="J_dom_sf"/>
</dbReference>
<feature type="region of interest" description="Disordered" evidence="1">
    <location>
        <begin position="27"/>
        <end position="105"/>
    </location>
</feature>
<organism evidence="3 4">
    <name type="scientific">Phomopsis amygdali</name>
    <name type="common">Fusicoccum amygdali</name>
    <dbReference type="NCBI Taxonomy" id="1214568"/>
    <lineage>
        <taxon>Eukaryota</taxon>
        <taxon>Fungi</taxon>
        <taxon>Dikarya</taxon>
        <taxon>Ascomycota</taxon>
        <taxon>Pezizomycotina</taxon>
        <taxon>Sordariomycetes</taxon>
        <taxon>Sordariomycetidae</taxon>
        <taxon>Diaporthales</taxon>
        <taxon>Diaporthaceae</taxon>
        <taxon>Diaporthe</taxon>
    </lineage>
</organism>
<proteinExistence type="predicted"/>
<dbReference type="PANTHER" id="PTHR24074">
    <property type="entry name" value="CO-CHAPERONE PROTEIN DJLA"/>
    <property type="match status" value="1"/>
</dbReference>
<dbReference type="PRINTS" id="PR00625">
    <property type="entry name" value="JDOMAIN"/>
</dbReference>
<reference evidence="3" key="1">
    <citation type="submission" date="2023-06" db="EMBL/GenBank/DDBJ databases">
        <authorList>
            <person name="Noh H."/>
        </authorList>
    </citation>
    <scope>NUCLEOTIDE SEQUENCE</scope>
    <source>
        <strain evidence="3">DUCC20226</strain>
    </source>
</reference>
<evidence type="ECO:0000259" key="2">
    <source>
        <dbReference type="PROSITE" id="PS50076"/>
    </source>
</evidence>
<name>A0AAD9S1G3_PHOAM</name>
<evidence type="ECO:0000256" key="1">
    <source>
        <dbReference type="SAM" id="MobiDB-lite"/>
    </source>
</evidence>
<keyword evidence="4" id="KW-1185">Reference proteome</keyword>
<comment type="caution">
    <text evidence="3">The sequence shown here is derived from an EMBL/GenBank/DDBJ whole genome shotgun (WGS) entry which is preliminary data.</text>
</comment>
<dbReference type="Gene3D" id="1.10.287.110">
    <property type="entry name" value="DnaJ domain"/>
    <property type="match status" value="1"/>
</dbReference>
<sequence>MLLKKPTIALCSSGSLSSALSLHTSASASITSSISPPSASTSTPTTTPAAPLRPLCRTRPARPSQWRSSRQYATVRDESRSNDDDPASPNWPKSKNPTPYEIFDQAKSTPYSKKTFYQLVKLYHPDRHAHTSSSSSLHGDSTASLSHKAKLERYRLVVAANDILSDPTKRRAYDLYGAGWGGTSDMSNTAFREADRAWRSQTGSAAHNATWEDWERWHWENNSRRDGAAGRSEPRYMSNGLFVLSICVFVLIGGWGQATRAGNHGMYLVDMQEKKDVRISEEMWRRKREKALLTREDRVENFLRSREGWDHGPINSSHMPKD</sequence>
<feature type="domain" description="J" evidence="2">
    <location>
        <begin position="98"/>
        <end position="177"/>
    </location>
</feature>
<dbReference type="EMBL" id="JAUJFL010000011">
    <property type="protein sequence ID" value="KAK2596594.1"/>
    <property type="molecule type" value="Genomic_DNA"/>
</dbReference>
<dbReference type="PROSITE" id="PS00636">
    <property type="entry name" value="DNAJ_1"/>
    <property type="match status" value="1"/>
</dbReference>
<evidence type="ECO:0000313" key="3">
    <source>
        <dbReference type="EMBL" id="KAK2596594.1"/>
    </source>
</evidence>
<dbReference type="InterPro" id="IPR001623">
    <property type="entry name" value="DnaJ_domain"/>
</dbReference>
<feature type="compositionally biased region" description="Low complexity" evidence="1">
    <location>
        <begin position="27"/>
        <end position="52"/>
    </location>
</feature>
<dbReference type="SMART" id="SM00271">
    <property type="entry name" value="DnaJ"/>
    <property type="match status" value="1"/>
</dbReference>
<dbReference type="InterPro" id="IPR050817">
    <property type="entry name" value="DjlA_DnaK_co-chaperone"/>
</dbReference>
<accession>A0AAD9S1G3</accession>
<dbReference type="Proteomes" id="UP001265746">
    <property type="component" value="Unassembled WGS sequence"/>
</dbReference>
<dbReference type="SUPFAM" id="SSF46565">
    <property type="entry name" value="Chaperone J-domain"/>
    <property type="match status" value="1"/>
</dbReference>
<dbReference type="InterPro" id="IPR018253">
    <property type="entry name" value="DnaJ_domain_CS"/>
</dbReference>
<gene>
    <name evidence="3" type="ORF">N8I77_013475</name>
</gene>
<dbReference type="CDD" id="cd06257">
    <property type="entry name" value="DnaJ"/>
    <property type="match status" value="1"/>
</dbReference>
<dbReference type="AlphaFoldDB" id="A0AAD9S1G3"/>
<protein>
    <recommendedName>
        <fullName evidence="2">J domain-containing protein</fullName>
    </recommendedName>
</protein>
<dbReference type="PROSITE" id="PS50076">
    <property type="entry name" value="DNAJ_2"/>
    <property type="match status" value="1"/>
</dbReference>
<evidence type="ECO:0000313" key="4">
    <source>
        <dbReference type="Proteomes" id="UP001265746"/>
    </source>
</evidence>